<comment type="caution">
    <text evidence="2">The sequence shown here is derived from an EMBL/GenBank/DDBJ whole genome shotgun (WGS) entry which is preliminary data.</text>
</comment>
<feature type="region of interest" description="Disordered" evidence="1">
    <location>
        <begin position="142"/>
        <end position="169"/>
    </location>
</feature>
<evidence type="ECO:0000313" key="3">
    <source>
        <dbReference type="Proteomes" id="UP000266841"/>
    </source>
</evidence>
<dbReference type="AlphaFoldDB" id="K0TK37"/>
<reference evidence="2 3" key="1">
    <citation type="journal article" date="2012" name="Genome Biol.">
        <title>Genome and low-iron response of an oceanic diatom adapted to chronic iron limitation.</title>
        <authorList>
            <person name="Lommer M."/>
            <person name="Specht M."/>
            <person name="Roy A.S."/>
            <person name="Kraemer L."/>
            <person name="Andreson R."/>
            <person name="Gutowska M.A."/>
            <person name="Wolf J."/>
            <person name="Bergner S.V."/>
            <person name="Schilhabel M.B."/>
            <person name="Klostermeier U.C."/>
            <person name="Beiko R.G."/>
            <person name="Rosenstiel P."/>
            <person name="Hippler M."/>
            <person name="Laroche J."/>
        </authorList>
    </citation>
    <scope>NUCLEOTIDE SEQUENCE [LARGE SCALE GENOMIC DNA]</scope>
    <source>
        <strain evidence="2 3">CCMP1005</strain>
    </source>
</reference>
<sequence>MEECDEALLASLVLLIRQSDVEGENATSRSRRLGRDLAKDGCKLLCFTGRLVNRYISRSDRLSDVLLRLAARALLLRYAPSLSHQRADPNTEEHDSQGQPQQEYELLILTSLIETIRKRSMHSIEVEAVDVEITLDQSNRRPGIKEARRGGRAKNDGNSAKTIEAEDGGDEDLMTRTIRSILEAGDAEAGNDWNDAYDVAVLSCLQACSDKLAGSQFPVWNQNTMLKMVKWFQIGDSNSVRVNELILQHLHLCLFHKGSSNSNSDNIASFLMTVPDGTDDNETNTHALKSFIFYSIVAPESSATGNRLNSFRLAIQLWQSYGTDWLLDGCSQSSRNGPDLWWFKSNSTQESFGRTWPLCSLIRLAAGEFRMGLSSFISDIEDGKAPRSLAEIDSCGVIILETVQLMTSIAEDRGDLSIWTPDAILHTRKSLEDALDATVQYFTSFSEDEYIKCLSKIDEGWTEVGQTCCAVLGTIAADLELDFLFDMRRKNQDEHQHSSLFAYALRSCLLFCKSGESLGKPIQNEPLPFIIPCLLNLSSEQQSDDEATSAISILCKDDCLFLSVDDYLVHLFIQMPRESNADRFLPLIRSCLLILDMCASRMSVEMKKKLACTLKKWEGELLAQECYGEIKDLLVLCT</sequence>
<evidence type="ECO:0000313" key="2">
    <source>
        <dbReference type="EMBL" id="EJK78050.1"/>
    </source>
</evidence>
<keyword evidence="3" id="KW-1185">Reference proteome</keyword>
<accession>K0TK37</accession>
<dbReference type="Proteomes" id="UP000266841">
    <property type="component" value="Unassembled WGS sequence"/>
</dbReference>
<name>K0TK37_THAOC</name>
<dbReference type="eggNOG" id="ENOG502T1YD">
    <property type="taxonomic scope" value="Eukaryota"/>
</dbReference>
<dbReference type="EMBL" id="AGNL01000084">
    <property type="protein sequence ID" value="EJK78050.1"/>
    <property type="molecule type" value="Genomic_DNA"/>
</dbReference>
<dbReference type="OrthoDB" id="10671113at2759"/>
<gene>
    <name evidence="2" type="ORF">THAOC_00075</name>
</gene>
<dbReference type="OMA" id="NETNTHA"/>
<organism evidence="2 3">
    <name type="scientific">Thalassiosira oceanica</name>
    <name type="common">Marine diatom</name>
    <dbReference type="NCBI Taxonomy" id="159749"/>
    <lineage>
        <taxon>Eukaryota</taxon>
        <taxon>Sar</taxon>
        <taxon>Stramenopiles</taxon>
        <taxon>Ochrophyta</taxon>
        <taxon>Bacillariophyta</taxon>
        <taxon>Coscinodiscophyceae</taxon>
        <taxon>Thalassiosirophycidae</taxon>
        <taxon>Thalassiosirales</taxon>
        <taxon>Thalassiosiraceae</taxon>
        <taxon>Thalassiosira</taxon>
    </lineage>
</organism>
<evidence type="ECO:0000256" key="1">
    <source>
        <dbReference type="SAM" id="MobiDB-lite"/>
    </source>
</evidence>
<feature type="compositionally biased region" description="Basic and acidic residues" evidence="1">
    <location>
        <begin position="143"/>
        <end position="155"/>
    </location>
</feature>
<protein>
    <submittedName>
        <fullName evidence="2">Uncharacterized protein</fullName>
    </submittedName>
</protein>
<proteinExistence type="predicted"/>